<dbReference type="Pfam" id="PF11303">
    <property type="entry name" value="DUF3105"/>
    <property type="match status" value="1"/>
</dbReference>
<keyword evidence="2" id="KW-1133">Transmembrane helix</keyword>
<name>A0A9D3PWS8_MEGAT</name>
<evidence type="ECO:0000313" key="4">
    <source>
        <dbReference type="EMBL" id="KAG7470626.1"/>
    </source>
</evidence>
<evidence type="ECO:0008006" key="6">
    <source>
        <dbReference type="Google" id="ProtNLM"/>
    </source>
</evidence>
<sequence length="577" mass="64605">MAFRILLAYCGIFLCSLLLCFVDGSMWHGCDNGKLLLERDLPPPSMCRCPGPSWPESNQKLSSIDTKYPTQPAKPVCMDTPITYNHTIPNSGAHRPVGAESGEYLYCPPQRWVHNLQHGATVFLYHPCASLSQRALLSVLAHSCLSHYIITPFHQLSTNRPLALVSLGRTLEVSHVTVLEVCNWLELNAADSIKSTMQQRGKYSLLLTRTAGAYWLKDTVQKGTHKQLAVKRQQSLKSCCVETLSTFLEGGTEMDLSRMKKNRRRRAILKTGLGEKGKDTKEMDKDNVSTEMPSSSVKVFDGRAPQSTGPDEFQKFNPTHWQDLNNVRESKPIETTTGRGETDKNQAVGLQKRETNVVEKDGKAELREQKNEGKETEGTKKTFGVSPTQKTTDVKKIHILEVQEKQERRDTLRELQSTGEEGHKGEAHTNTQHHRKNGQANLKQQTEANGHKPGNDKGTDHDGPGHCACTEMAEPAGAAVIGQRLPTPRTDEAVWAAAALGFLLVLLALSVLHTRLYQHWRTAPSLYWHDPQQDYDSVADVIHRRLKMVGRRKRRPSQSRRKECVLLPSSSTDDESE</sequence>
<dbReference type="OrthoDB" id="5960270at2759"/>
<feature type="chain" id="PRO_5039217408" description="Tumor protein p53-inducible protein 13" evidence="3">
    <location>
        <begin position="25"/>
        <end position="577"/>
    </location>
</feature>
<gene>
    <name evidence="4" type="ORF">MATL_G00115760</name>
</gene>
<reference evidence="4" key="1">
    <citation type="submission" date="2021-01" db="EMBL/GenBank/DDBJ databases">
        <authorList>
            <person name="Zahm M."/>
            <person name="Roques C."/>
            <person name="Cabau C."/>
            <person name="Klopp C."/>
            <person name="Donnadieu C."/>
            <person name="Jouanno E."/>
            <person name="Lampietro C."/>
            <person name="Louis A."/>
            <person name="Herpin A."/>
            <person name="Echchiki A."/>
            <person name="Berthelot C."/>
            <person name="Parey E."/>
            <person name="Roest-Crollius H."/>
            <person name="Braasch I."/>
            <person name="Postlethwait J."/>
            <person name="Bobe J."/>
            <person name="Montfort J."/>
            <person name="Bouchez O."/>
            <person name="Begum T."/>
            <person name="Mejri S."/>
            <person name="Adams A."/>
            <person name="Chen W.-J."/>
            <person name="Guiguen Y."/>
        </authorList>
    </citation>
    <scope>NUCLEOTIDE SEQUENCE</scope>
    <source>
        <strain evidence="4">YG-15Mar2019-1</strain>
        <tissue evidence="4">Brain</tissue>
    </source>
</reference>
<dbReference type="InterPro" id="IPR021454">
    <property type="entry name" value="DUF3105"/>
</dbReference>
<proteinExistence type="predicted"/>
<feature type="compositionally biased region" description="Basic and acidic residues" evidence="1">
    <location>
        <begin position="404"/>
        <end position="413"/>
    </location>
</feature>
<feature type="region of interest" description="Disordered" evidence="1">
    <location>
        <begin position="272"/>
        <end position="318"/>
    </location>
</feature>
<dbReference type="PANTHER" id="PTHR34179:SF1">
    <property type="entry name" value="TUMOR PROTEIN P53-INDUCIBLE PROTEIN 13"/>
    <property type="match status" value="1"/>
</dbReference>
<keyword evidence="3" id="KW-0732">Signal</keyword>
<keyword evidence="5" id="KW-1185">Reference proteome</keyword>
<dbReference type="EMBL" id="JAFDVH010000009">
    <property type="protein sequence ID" value="KAG7470626.1"/>
    <property type="molecule type" value="Genomic_DNA"/>
</dbReference>
<organism evidence="4 5">
    <name type="scientific">Megalops atlanticus</name>
    <name type="common">Tarpon</name>
    <name type="synonym">Clupea gigantea</name>
    <dbReference type="NCBI Taxonomy" id="7932"/>
    <lineage>
        <taxon>Eukaryota</taxon>
        <taxon>Metazoa</taxon>
        <taxon>Chordata</taxon>
        <taxon>Craniata</taxon>
        <taxon>Vertebrata</taxon>
        <taxon>Euteleostomi</taxon>
        <taxon>Actinopterygii</taxon>
        <taxon>Neopterygii</taxon>
        <taxon>Teleostei</taxon>
        <taxon>Elopiformes</taxon>
        <taxon>Megalopidae</taxon>
        <taxon>Megalops</taxon>
    </lineage>
</organism>
<dbReference type="Proteomes" id="UP001046870">
    <property type="component" value="Chromosome 9"/>
</dbReference>
<keyword evidence="2" id="KW-0472">Membrane</keyword>
<keyword evidence="2" id="KW-0812">Transmembrane</keyword>
<feature type="compositionally biased region" description="Basic and acidic residues" evidence="1">
    <location>
        <begin position="273"/>
        <end position="288"/>
    </location>
</feature>
<protein>
    <recommendedName>
        <fullName evidence="6">Tumor protein p53-inducible protein 13</fullName>
    </recommendedName>
</protein>
<feature type="region of interest" description="Disordered" evidence="1">
    <location>
        <begin position="354"/>
        <end position="390"/>
    </location>
</feature>
<dbReference type="AlphaFoldDB" id="A0A9D3PWS8"/>
<feature type="transmembrane region" description="Helical" evidence="2">
    <location>
        <begin position="493"/>
        <end position="512"/>
    </location>
</feature>
<evidence type="ECO:0000256" key="3">
    <source>
        <dbReference type="SAM" id="SignalP"/>
    </source>
</evidence>
<comment type="caution">
    <text evidence="4">The sequence shown here is derived from an EMBL/GenBank/DDBJ whole genome shotgun (WGS) entry which is preliminary data.</text>
</comment>
<feature type="signal peptide" evidence="3">
    <location>
        <begin position="1"/>
        <end position="24"/>
    </location>
</feature>
<accession>A0A9D3PWS8</accession>
<feature type="region of interest" description="Disordered" evidence="1">
    <location>
        <begin position="404"/>
        <end position="467"/>
    </location>
</feature>
<evidence type="ECO:0000256" key="1">
    <source>
        <dbReference type="SAM" id="MobiDB-lite"/>
    </source>
</evidence>
<dbReference type="PANTHER" id="PTHR34179">
    <property type="entry name" value="TUMOR PROTEIN P53-INDUCIBLE PROTEIN 13"/>
    <property type="match status" value="1"/>
</dbReference>
<dbReference type="GO" id="GO:0005737">
    <property type="term" value="C:cytoplasm"/>
    <property type="evidence" value="ECO:0007669"/>
    <property type="project" value="TreeGrafter"/>
</dbReference>
<feature type="compositionally biased region" description="Polar residues" evidence="1">
    <location>
        <begin position="438"/>
        <end position="448"/>
    </location>
</feature>
<evidence type="ECO:0000313" key="5">
    <source>
        <dbReference type="Proteomes" id="UP001046870"/>
    </source>
</evidence>
<feature type="compositionally biased region" description="Basic and acidic residues" evidence="1">
    <location>
        <begin position="449"/>
        <end position="464"/>
    </location>
</feature>
<feature type="compositionally biased region" description="Basic residues" evidence="1">
    <location>
        <begin position="549"/>
        <end position="559"/>
    </location>
</feature>
<feature type="compositionally biased region" description="Basic and acidic residues" evidence="1">
    <location>
        <begin position="354"/>
        <end position="380"/>
    </location>
</feature>
<evidence type="ECO:0000256" key="2">
    <source>
        <dbReference type="SAM" id="Phobius"/>
    </source>
</evidence>
<feature type="region of interest" description="Disordered" evidence="1">
    <location>
        <begin position="549"/>
        <end position="577"/>
    </location>
</feature>